<protein>
    <submittedName>
        <fullName evidence="1">Uncharacterized protein</fullName>
    </submittedName>
</protein>
<dbReference type="AlphaFoldDB" id="A0AAV4H5E5"/>
<gene>
    <name evidence="1" type="ORF">ElyMa_006207200</name>
</gene>
<comment type="caution">
    <text evidence="1">The sequence shown here is derived from an EMBL/GenBank/DDBJ whole genome shotgun (WGS) entry which is preliminary data.</text>
</comment>
<evidence type="ECO:0000313" key="2">
    <source>
        <dbReference type="Proteomes" id="UP000762676"/>
    </source>
</evidence>
<dbReference type="EMBL" id="BMAT01012453">
    <property type="protein sequence ID" value="GFR92695.1"/>
    <property type="molecule type" value="Genomic_DNA"/>
</dbReference>
<organism evidence="1 2">
    <name type="scientific">Elysia marginata</name>
    <dbReference type="NCBI Taxonomy" id="1093978"/>
    <lineage>
        <taxon>Eukaryota</taxon>
        <taxon>Metazoa</taxon>
        <taxon>Spiralia</taxon>
        <taxon>Lophotrochozoa</taxon>
        <taxon>Mollusca</taxon>
        <taxon>Gastropoda</taxon>
        <taxon>Heterobranchia</taxon>
        <taxon>Euthyneura</taxon>
        <taxon>Panpulmonata</taxon>
        <taxon>Sacoglossa</taxon>
        <taxon>Placobranchoidea</taxon>
        <taxon>Plakobranchidae</taxon>
        <taxon>Elysia</taxon>
    </lineage>
</organism>
<reference evidence="1 2" key="1">
    <citation type="journal article" date="2021" name="Elife">
        <title>Chloroplast acquisition without the gene transfer in kleptoplastic sea slugs, Plakobranchus ocellatus.</title>
        <authorList>
            <person name="Maeda T."/>
            <person name="Takahashi S."/>
            <person name="Yoshida T."/>
            <person name="Shimamura S."/>
            <person name="Takaki Y."/>
            <person name="Nagai Y."/>
            <person name="Toyoda A."/>
            <person name="Suzuki Y."/>
            <person name="Arimoto A."/>
            <person name="Ishii H."/>
            <person name="Satoh N."/>
            <person name="Nishiyama T."/>
            <person name="Hasebe M."/>
            <person name="Maruyama T."/>
            <person name="Minagawa J."/>
            <person name="Obokata J."/>
            <person name="Shigenobu S."/>
        </authorList>
    </citation>
    <scope>NUCLEOTIDE SEQUENCE [LARGE SCALE GENOMIC DNA]</scope>
</reference>
<dbReference type="Proteomes" id="UP000762676">
    <property type="component" value="Unassembled WGS sequence"/>
</dbReference>
<name>A0AAV4H5E5_9GAST</name>
<sequence length="116" mass="12446">MGHQRPQLSSQQNVHLALMGRAAPKTAAAIAMDITINVITKLDSVIQDVLLVTKVQHVTLNVDLALMGRTALKTAAAIAMDIITNVTTRLEFVAQDVLLATKVQNVTLVSIAHLNI</sequence>
<evidence type="ECO:0000313" key="1">
    <source>
        <dbReference type="EMBL" id="GFR92695.1"/>
    </source>
</evidence>
<keyword evidence="2" id="KW-1185">Reference proteome</keyword>
<accession>A0AAV4H5E5</accession>
<proteinExistence type="predicted"/>